<dbReference type="InterPro" id="IPR019734">
    <property type="entry name" value="TPR_rpt"/>
</dbReference>
<feature type="domain" description="RanBD1" evidence="9">
    <location>
        <begin position="1115"/>
        <end position="1245"/>
    </location>
</feature>
<dbReference type="PROSITE" id="PS01358">
    <property type="entry name" value="ZF_RANBP2_1"/>
    <property type="match status" value="3"/>
</dbReference>
<keyword evidence="1" id="KW-0597">Phosphoprotein</keyword>
<feature type="domain" description="RanBD1" evidence="9">
    <location>
        <begin position="1375"/>
        <end position="1511"/>
    </location>
</feature>
<dbReference type="Pfam" id="PF00641">
    <property type="entry name" value="Zn_ribbon_RanBP"/>
    <property type="match status" value="1"/>
</dbReference>
<dbReference type="GO" id="GO:0005643">
    <property type="term" value="C:nuclear pore"/>
    <property type="evidence" value="ECO:0007669"/>
    <property type="project" value="TreeGrafter"/>
</dbReference>
<dbReference type="SMART" id="SM00028">
    <property type="entry name" value="TPR"/>
    <property type="match status" value="1"/>
</dbReference>
<feature type="domain" description="RanBP2-type" evidence="10">
    <location>
        <begin position="1539"/>
        <end position="1568"/>
    </location>
</feature>
<proteinExistence type="predicted"/>
<dbReference type="Gene3D" id="1.25.40.10">
    <property type="entry name" value="Tetratricopeptide repeat domain"/>
    <property type="match status" value="1"/>
</dbReference>
<evidence type="ECO:0008006" key="13">
    <source>
        <dbReference type="Google" id="ProtNLM"/>
    </source>
</evidence>
<feature type="region of interest" description="Disordered" evidence="8">
    <location>
        <begin position="1784"/>
        <end position="1841"/>
    </location>
</feature>
<dbReference type="PROSITE" id="PS50196">
    <property type="entry name" value="RANBD1"/>
    <property type="match status" value="4"/>
</dbReference>
<dbReference type="SUPFAM" id="SSF48452">
    <property type="entry name" value="TPR-like"/>
    <property type="match status" value="1"/>
</dbReference>
<dbReference type="Proteomes" id="UP000324832">
    <property type="component" value="Unassembled WGS sequence"/>
</dbReference>
<evidence type="ECO:0000256" key="5">
    <source>
        <dbReference type="PROSITE-ProRule" id="PRU00322"/>
    </source>
</evidence>
<feature type="compositionally biased region" description="Acidic residues" evidence="8">
    <location>
        <begin position="1823"/>
        <end position="1835"/>
    </location>
</feature>
<name>A0A5E4QAZ0_9NEOP</name>
<evidence type="ECO:0000256" key="7">
    <source>
        <dbReference type="SAM" id="Coils"/>
    </source>
</evidence>
<feature type="region of interest" description="Disordered" evidence="8">
    <location>
        <begin position="2028"/>
        <end position="2082"/>
    </location>
</feature>
<keyword evidence="2" id="KW-0479">Metal-binding</keyword>
<reference evidence="11 12" key="1">
    <citation type="submission" date="2017-07" db="EMBL/GenBank/DDBJ databases">
        <authorList>
            <person name="Talla V."/>
            <person name="Backstrom N."/>
        </authorList>
    </citation>
    <scope>NUCLEOTIDE SEQUENCE [LARGE SCALE GENOMIC DNA]</scope>
</reference>
<organism evidence="11 12">
    <name type="scientific">Leptidea sinapis</name>
    <dbReference type="NCBI Taxonomy" id="189913"/>
    <lineage>
        <taxon>Eukaryota</taxon>
        <taxon>Metazoa</taxon>
        <taxon>Ecdysozoa</taxon>
        <taxon>Arthropoda</taxon>
        <taxon>Hexapoda</taxon>
        <taxon>Insecta</taxon>
        <taxon>Pterygota</taxon>
        <taxon>Neoptera</taxon>
        <taxon>Endopterygota</taxon>
        <taxon>Lepidoptera</taxon>
        <taxon>Glossata</taxon>
        <taxon>Ditrysia</taxon>
        <taxon>Papilionoidea</taxon>
        <taxon>Pieridae</taxon>
        <taxon>Dismorphiinae</taxon>
        <taxon>Leptidea</taxon>
    </lineage>
</organism>
<evidence type="ECO:0000256" key="1">
    <source>
        <dbReference type="ARBA" id="ARBA00022553"/>
    </source>
</evidence>
<dbReference type="Gene3D" id="2.30.29.30">
    <property type="entry name" value="Pleckstrin-homology domain (PH domain)/Phosphotyrosine-binding domain (PTB)"/>
    <property type="match status" value="4"/>
</dbReference>
<dbReference type="Gene3D" id="4.10.1060.10">
    <property type="entry name" value="Zinc finger, RanBP2-type"/>
    <property type="match status" value="3"/>
</dbReference>
<feature type="domain" description="RanBD1" evidence="9">
    <location>
        <begin position="2381"/>
        <end position="2451"/>
    </location>
</feature>
<dbReference type="CDD" id="cd13171">
    <property type="entry name" value="RanBD1_RanBP2_insect-like"/>
    <property type="match status" value="1"/>
</dbReference>
<dbReference type="Pfam" id="PF00638">
    <property type="entry name" value="Ran_BP1"/>
    <property type="match status" value="4"/>
</dbReference>
<dbReference type="PANTHER" id="PTHR23138:SF179">
    <property type="entry name" value="NUCLEAR PORE COMPLEX PROTEIN"/>
    <property type="match status" value="1"/>
</dbReference>
<dbReference type="InterPro" id="IPR000156">
    <property type="entry name" value="Ran_bind_dom"/>
</dbReference>
<keyword evidence="3 5" id="KW-0863">Zinc-finger</keyword>
<dbReference type="PROSITE" id="PS50005">
    <property type="entry name" value="TPR"/>
    <property type="match status" value="1"/>
</dbReference>
<evidence type="ECO:0000256" key="6">
    <source>
        <dbReference type="PROSITE-ProRule" id="PRU00339"/>
    </source>
</evidence>
<dbReference type="PROSITE" id="PS50199">
    <property type="entry name" value="ZF_RANBP2_2"/>
    <property type="match status" value="3"/>
</dbReference>
<evidence type="ECO:0000259" key="9">
    <source>
        <dbReference type="PROSITE" id="PS50196"/>
    </source>
</evidence>
<keyword evidence="7" id="KW-0175">Coiled coil</keyword>
<feature type="domain" description="RanBP2-type" evidence="10">
    <location>
        <begin position="1663"/>
        <end position="1692"/>
    </location>
</feature>
<dbReference type="PANTHER" id="PTHR23138">
    <property type="entry name" value="RAN BINDING PROTEIN"/>
    <property type="match status" value="1"/>
</dbReference>
<dbReference type="SUPFAM" id="SSF50729">
    <property type="entry name" value="PH domain-like"/>
    <property type="match status" value="4"/>
</dbReference>
<dbReference type="SMART" id="SM00547">
    <property type="entry name" value="ZnF_RBZ"/>
    <property type="match status" value="3"/>
</dbReference>
<evidence type="ECO:0000259" key="10">
    <source>
        <dbReference type="PROSITE" id="PS50199"/>
    </source>
</evidence>
<feature type="repeat" description="TPR" evidence="6">
    <location>
        <begin position="59"/>
        <end position="92"/>
    </location>
</feature>
<keyword evidence="12" id="KW-1185">Reference proteome</keyword>
<dbReference type="InterPro" id="IPR011990">
    <property type="entry name" value="TPR-like_helical_dom_sf"/>
</dbReference>
<dbReference type="InterPro" id="IPR011993">
    <property type="entry name" value="PH-like_dom_sf"/>
</dbReference>
<evidence type="ECO:0000313" key="12">
    <source>
        <dbReference type="Proteomes" id="UP000324832"/>
    </source>
</evidence>
<keyword evidence="6" id="KW-0802">TPR repeat</keyword>
<evidence type="ECO:0000256" key="2">
    <source>
        <dbReference type="ARBA" id="ARBA00022723"/>
    </source>
</evidence>
<feature type="compositionally biased region" description="Low complexity" evidence="8">
    <location>
        <begin position="1800"/>
        <end position="1816"/>
    </location>
</feature>
<feature type="coiled-coil region" evidence="7">
    <location>
        <begin position="769"/>
        <end position="827"/>
    </location>
</feature>
<dbReference type="EMBL" id="FZQP02002315">
    <property type="protein sequence ID" value="VVC95425.1"/>
    <property type="molecule type" value="Genomic_DNA"/>
</dbReference>
<dbReference type="GO" id="GO:0005096">
    <property type="term" value="F:GTPase activator activity"/>
    <property type="evidence" value="ECO:0007669"/>
    <property type="project" value="TreeGrafter"/>
</dbReference>
<evidence type="ECO:0000256" key="8">
    <source>
        <dbReference type="SAM" id="MobiDB-lite"/>
    </source>
</evidence>
<feature type="domain" description="RanBP2-type" evidence="10">
    <location>
        <begin position="1585"/>
        <end position="1614"/>
    </location>
</feature>
<evidence type="ECO:0000256" key="4">
    <source>
        <dbReference type="ARBA" id="ARBA00022833"/>
    </source>
</evidence>
<dbReference type="SMART" id="SM00160">
    <property type="entry name" value="RanBD"/>
    <property type="match status" value="4"/>
</dbReference>
<gene>
    <name evidence="11" type="ORF">LSINAPIS_LOCUS7141</name>
</gene>
<dbReference type="InterPro" id="IPR001876">
    <property type="entry name" value="Znf_RanBP2"/>
</dbReference>
<dbReference type="GO" id="GO:0005737">
    <property type="term" value="C:cytoplasm"/>
    <property type="evidence" value="ECO:0007669"/>
    <property type="project" value="TreeGrafter"/>
</dbReference>
<dbReference type="PROSITE" id="PS50293">
    <property type="entry name" value="TPR_REGION"/>
    <property type="match status" value="1"/>
</dbReference>
<accession>A0A5E4QAZ0</accession>
<evidence type="ECO:0000256" key="3">
    <source>
        <dbReference type="ARBA" id="ARBA00022771"/>
    </source>
</evidence>
<feature type="domain" description="RanBD1" evidence="9">
    <location>
        <begin position="1842"/>
        <end position="1971"/>
    </location>
</feature>
<protein>
    <recommendedName>
        <fullName evidence="13">E3 SUMO-protein ligase RanBP2</fullName>
    </recommendedName>
</protein>
<feature type="compositionally biased region" description="Polar residues" evidence="8">
    <location>
        <begin position="2060"/>
        <end position="2077"/>
    </location>
</feature>
<keyword evidence="4" id="KW-0862">Zinc</keyword>
<dbReference type="Pfam" id="PF13181">
    <property type="entry name" value="TPR_8"/>
    <property type="match status" value="1"/>
</dbReference>
<sequence>MYKNKKEVDKHVENLLAKLSEKDFKARAYSVARLYYDVGDFRSCQKYVEQYLTLKANNAAAHKLLGQTYLKLGQKENAFEEFKTSLELDPTQTSVIIEICELLSGDDITIDYGRAKYWCGKAEVTFPKHPITFKLKEKLLSVANSDPEALLKLLKSELSVRPRDAVLHVRLLKHYLSENKIKEAFQHSCNIEFGKFPFINNIAWYETLSEILKLNDVKSDMSHQLLLLTVKERLCMLSLTEVPQGTARGTLEFSENLLCDYDQAIYTTTLEGPPQGYAEFHNSLIQHHRGQIAFLAATFILKKAKKDQINWCDSTDIANVLMLISWQTVPIDPKANWLIGASENQKTAVLRWFLEGSYRCSQSGHFILTCSEGSGQLFLDKICRFCSGKNWKDKIYEQIFKNKKQSASVKSYMKSGNFKSPVLRLPRRAEVQAYDQDAQKQYPNSLHHFVWLLNNYKEIEKFQCTIFDMLTPPITSSGPETLNKYDVKAFMYCAALSAQQLKQKSTTINNDRPVLIPAHITDLLCTLPQLKWWDCAYKYSQNELGSEYTDIRSTLSRGIEVVRCVDNHGLDPELLCILGRIFSALAEESSNADDKNMLESRAALYYTSAIPLLEKIKSKTMIKLPAQRMFNYTHKEFETKELMSLVHECKLFMAIKHFNECDYVKTVEYLINLKSPEAYYYISESYKKIAEEDKNLSKNYGDIDSKFVALLRKSKSFAHKALDSIKEKDGYKSNPLDTTIDQFMEQTRSWFDENRKLGNQIISTINSNIENTTEQFKLLKISVDQVKDQIAECKNDCKDVADLKKQVSELQKEVSKLKKSSEQTIDESELYSLDEEYRSNDNAASFGAQMQFPTSHVVPPFNQRLLPPFPMPPNPYQLYGQNFYNLYNQYSQFAQPQSVPAAASLFDASRTQVNYPGVYPTPDQMYLDVAHLIPPVVQSAPAIIPTVTTLSTATTTAINTATTAVNSNKISQSLDLKQQSGRTLPVNVVITSSDPLPLNTSTPAPVLSVTIPQKHIKGSPHNYQIAMPNNNNCKTQTFTPPVFNFPSSTNERSTVLNWNTPFSNINNEAIHASDTSKTVVDGVFMSPAANTTLNKSRTLSEKSNTSIENYDPCPDFKPIVPLPAEVKVTTGEENETVVFSARAKLYRFVDKQWKERGIGEMKLLKHNVTHKVRVLMRREQVHKICANHIILPEMEIKPMKNETKAYFWVANDFAEETVILEKFCVRFKTADIAKEFYEQFEQAREATSVGDKANVRAQDASVKVIVPEAASNVENNQTNKTVVGGFTFLSTPMFKSVPQSSNAETKTETKSTNVSVFSSLNFKTTKNSLSNNVPNPFDTKVNSQNIESSVNNESLNISSISNKSDIVEDFEPLTEFKPVIPLPALAEQKTGEENETILFEHRAKLLRFDSDAKEWKERGLGNMKLLKDNESNKLRLLMRREQILKICCNHAVTKEMVFKKMPSMDKAVTWCAKDFSENELVPETFCLRFKTVEVCDDFMKVLQMAQSKLDMKEKFGNNTEQKTEINSKESSFGAQFKPKAGSWNCSSCYANNDSNSTKCACCENPNPQIKIQNDNSTWGDLFKPQQGTWECKQCLIRNQKEKNNCNACNSPRDPSIIPKPESSTNTSVPQFKFGIPSQVVSISEPVSSNSSALSEWANKFQPKEGTWECKQCAIRNNKEKEKCESCGFQNPDIVQTEKISIFGNTMSSKFSFQTPQPSLGQKIESNTNNLNFNNVGTSFKFGISNLNDNNVSTDKNDISTPLTAKSETQNLQIKPALLPTPEVNSTLTFGSKDGGTFDFSLKPKSPNKSKSPAKTPRTPKDGDGDDSGDEECPSDDEGRQIYFSPVIPMPDKVDVVTGEENETELYGHRAKLFLFSSGEWKERGLGIVKILKSKVSGALRVLMRREQVLKICLNHILTPDIIYKPKDDKTWLFAANDYSEGELQLQQFCLRFQNNKIALEFKDELDKAIKDKFGDIVKINDGKLKDTDSEDVVFVSEVQASSEEKQVAKDLMLPENFHTYKNKDPCQGCRGCDEDSDEKSDTTLISDPKDSLQAKDGSSPDKNNQSEFTVSETNSMYGTPVAGEKSFDTSIFRTPMGNTGSGENYKTIFGFDNTKTDTKTPQNIFSGFNLKQPSFGPSVNEQSSTKPVMFGNVGFGQTPTSSFKSSILAAPKLCANAGDKEVTPKSIFGSSASKSTFSETNNIFKSGFLTSNVFGSIPQNQIGDTKKSETPTQTMFSQDNSQPINLFANIQSNTSGIFNQGNTFKFGIDKNTNIAPVLETKSEAAVNLSVDPVTIKGVAPEVSIVDAVNKNSEEAPILKVDSNLSFAALSTPKNPEFTIEKKPDFKWEGQGQQLFANKNNTTLNSSEAENTSTNEEEYDPHYEPIVPLPEIVTVTTGEEDEEKIFGERCKLFRFDETTREWKERGVGEMKILYHTERKTYRLLLRREQVHKADKENADESADSSTSKHVEFLVAECDYGEEENCYSPEEEDEDSLGYYNEDEEYYDTIGEVLVEEDGIQRPREWAAIKVLFDCNVCSPKIQITSKTATYASNEDSG</sequence>
<dbReference type="CDD" id="cd13172">
    <property type="entry name" value="RanBD2_RanBP2_insect-like"/>
    <property type="match status" value="1"/>
</dbReference>
<evidence type="ECO:0000313" key="11">
    <source>
        <dbReference type="EMBL" id="VVC95425.1"/>
    </source>
</evidence>
<dbReference type="FunFam" id="2.30.29.30:FF:000018">
    <property type="entry name" value="E3 SUMO-protein ligase RanBP2"/>
    <property type="match status" value="2"/>
</dbReference>
<dbReference type="GO" id="GO:0008270">
    <property type="term" value="F:zinc ion binding"/>
    <property type="evidence" value="ECO:0007669"/>
    <property type="project" value="UniProtKB-KW"/>
</dbReference>
<dbReference type="InterPro" id="IPR045255">
    <property type="entry name" value="RanBP1-like"/>
</dbReference>